<evidence type="ECO:0000256" key="1">
    <source>
        <dbReference type="ARBA" id="ARBA00023450"/>
    </source>
</evidence>
<dbReference type="CDD" id="cd00085">
    <property type="entry name" value="HNHc"/>
    <property type="match status" value="1"/>
</dbReference>
<feature type="region of interest" description="Disordered" evidence="2">
    <location>
        <begin position="480"/>
        <end position="519"/>
    </location>
</feature>
<dbReference type="InterPro" id="IPR003870">
    <property type="entry name" value="DUF222"/>
</dbReference>
<reference evidence="5 6" key="1">
    <citation type="submission" date="2017-02" db="EMBL/GenBank/DDBJ databases">
        <authorList>
            <person name="Peterson S.W."/>
        </authorList>
    </citation>
    <scope>NUCLEOTIDE SEQUENCE [LARGE SCALE GENOMIC DNA]</scope>
    <source>
        <strain evidence="5 6">CIP104813</strain>
    </source>
</reference>
<dbReference type="InterPro" id="IPR002711">
    <property type="entry name" value="HNH"/>
</dbReference>
<evidence type="ECO:0000256" key="2">
    <source>
        <dbReference type="SAM" id="MobiDB-lite"/>
    </source>
</evidence>
<evidence type="ECO:0000313" key="5">
    <source>
        <dbReference type="EMBL" id="SLM93000.1"/>
    </source>
</evidence>
<dbReference type="Pfam" id="PF01844">
    <property type="entry name" value="HNH"/>
    <property type="match status" value="1"/>
</dbReference>
<dbReference type="Pfam" id="PF02720">
    <property type="entry name" value="DUF222"/>
    <property type="match status" value="1"/>
</dbReference>
<evidence type="ECO:0000259" key="4">
    <source>
        <dbReference type="Pfam" id="PF02720"/>
    </source>
</evidence>
<feature type="domain" description="DUF222" evidence="4">
    <location>
        <begin position="110"/>
        <end position="417"/>
    </location>
</feature>
<sequence>MGDLLPDAASASETSEALASADSPVRPDAAVHAPAIGTALGPAPDAPPVLLGDTEDKGGTFEPSRLPRRRTTVMTRDVLGERADAADDPRLVAGLQELWDDAVLESRIAAARMQRLDAFWVDGSASDDAMQDGDEADMRVAIALRISPTTASHLVHEAHLPRTDLPGTFALLEAGTMAWPWMRRVIRAVRDLETEQRHRLDAMVVGWDLDVTFERFRKDLALAASRVRSSAPLVPEASPGARRRVEVHPDNDEGMACLRVVGPVPDVMALARRLDASARAVQAAQRRALEVRTEDDQAFPIPYDDGTVEATGRALPLARLRFDLLTRSPLDAGGAEVPAERFRINVVVPAMTLLGVSDAPGTLDGTVPVPAELARSLAGGSDTWCRVLTDPVSGAFLPLPADRYVPTPAMREHLRLRSATCAAPGCTRPSSWASECDHIEEFDHRNPSEGGRTEIENLHLLCWQHHLLKTRRRIDPVRLPQGCADSGSPPAEPRAPHRTTPVTTREGPEDGDDPPDTTSECPAVVLPGAAVLPGATRWSLGDGSSVVIQDDVDLLTPDIVADLEMHWQAHTVLERRHARGDGELGRDAAAAGQAACGESGEVTPGDRERRSVSRTKASRTKASRAMPSWGKPNRATSNRAPSSRERSSRERSSGGGGSFRPSIGPPPF</sequence>
<dbReference type="InterPro" id="IPR003615">
    <property type="entry name" value="HNH_nuc"/>
</dbReference>
<organism evidence="5 6">
    <name type="scientific">Brachybacterium nesterenkovii</name>
    <dbReference type="NCBI Taxonomy" id="47847"/>
    <lineage>
        <taxon>Bacteria</taxon>
        <taxon>Bacillati</taxon>
        <taxon>Actinomycetota</taxon>
        <taxon>Actinomycetes</taxon>
        <taxon>Micrococcales</taxon>
        <taxon>Dermabacteraceae</taxon>
        <taxon>Brachybacterium</taxon>
    </lineage>
</organism>
<dbReference type="GO" id="GO:0008270">
    <property type="term" value="F:zinc ion binding"/>
    <property type="evidence" value="ECO:0007669"/>
    <property type="project" value="InterPro"/>
</dbReference>
<dbReference type="Proteomes" id="UP000195981">
    <property type="component" value="Unassembled WGS sequence"/>
</dbReference>
<feature type="compositionally biased region" description="Low complexity" evidence="2">
    <location>
        <begin position="7"/>
        <end position="23"/>
    </location>
</feature>
<dbReference type="GO" id="GO:0003676">
    <property type="term" value="F:nucleic acid binding"/>
    <property type="evidence" value="ECO:0007669"/>
    <property type="project" value="InterPro"/>
</dbReference>
<comment type="similarity">
    <text evidence="1">Belongs to the Rv1128c/1148c/1588c/1702c/1945/3466 family.</text>
</comment>
<dbReference type="AlphaFoldDB" id="A0A1X6X2Q8"/>
<feature type="region of interest" description="Disordered" evidence="2">
    <location>
        <begin position="1"/>
        <end position="66"/>
    </location>
</feature>
<feature type="compositionally biased region" description="Basic and acidic residues" evidence="2">
    <location>
        <begin position="642"/>
        <end position="652"/>
    </location>
</feature>
<keyword evidence="6" id="KW-1185">Reference proteome</keyword>
<dbReference type="GO" id="GO:0004519">
    <property type="term" value="F:endonuclease activity"/>
    <property type="evidence" value="ECO:0007669"/>
    <property type="project" value="InterPro"/>
</dbReference>
<evidence type="ECO:0008006" key="7">
    <source>
        <dbReference type="Google" id="ProtNLM"/>
    </source>
</evidence>
<evidence type="ECO:0000259" key="3">
    <source>
        <dbReference type="Pfam" id="PF01844"/>
    </source>
</evidence>
<feature type="compositionally biased region" description="Basic residues" evidence="2">
    <location>
        <begin position="612"/>
        <end position="622"/>
    </location>
</feature>
<accession>A0A1X6X2Q8</accession>
<feature type="region of interest" description="Disordered" evidence="2">
    <location>
        <begin position="583"/>
        <end position="668"/>
    </location>
</feature>
<dbReference type="EMBL" id="FWFG01000081">
    <property type="protein sequence ID" value="SLM93000.1"/>
    <property type="molecule type" value="Genomic_DNA"/>
</dbReference>
<gene>
    <name evidence="5" type="ORF">FM110_09120</name>
</gene>
<protein>
    <recommendedName>
        <fullName evidence="7">HNH nuclease domain-containing protein</fullName>
    </recommendedName>
</protein>
<evidence type="ECO:0000313" key="6">
    <source>
        <dbReference type="Proteomes" id="UP000195981"/>
    </source>
</evidence>
<proteinExistence type="inferred from homology"/>
<feature type="domain" description="HNH" evidence="3">
    <location>
        <begin position="426"/>
        <end position="471"/>
    </location>
</feature>
<name>A0A1X6X2Q8_9MICO</name>